<accession>A0AB34J318</accession>
<dbReference type="Proteomes" id="UP001515480">
    <property type="component" value="Unassembled WGS sequence"/>
</dbReference>
<evidence type="ECO:0000313" key="3">
    <source>
        <dbReference type="Proteomes" id="UP001515480"/>
    </source>
</evidence>
<dbReference type="AlphaFoldDB" id="A0AB34J318"/>
<protein>
    <recommendedName>
        <fullName evidence="4">Ubiquitin-like domain-containing protein</fullName>
    </recommendedName>
</protein>
<name>A0AB34J318_PRYPA</name>
<keyword evidence="1" id="KW-1133">Transmembrane helix</keyword>
<reference evidence="2 3" key="1">
    <citation type="journal article" date="2024" name="Science">
        <title>Giant polyketide synthase enzymes in the biosynthesis of giant marine polyether toxins.</title>
        <authorList>
            <person name="Fallon T.R."/>
            <person name="Shende V.V."/>
            <person name="Wierzbicki I.H."/>
            <person name="Pendleton A.L."/>
            <person name="Watervoot N.F."/>
            <person name="Auber R.P."/>
            <person name="Gonzalez D.J."/>
            <person name="Wisecaver J.H."/>
            <person name="Moore B.S."/>
        </authorList>
    </citation>
    <scope>NUCLEOTIDE SEQUENCE [LARGE SCALE GENOMIC DNA]</scope>
    <source>
        <strain evidence="2 3">12B1</strain>
    </source>
</reference>
<evidence type="ECO:0008006" key="4">
    <source>
        <dbReference type="Google" id="ProtNLM"/>
    </source>
</evidence>
<keyword evidence="3" id="KW-1185">Reference proteome</keyword>
<evidence type="ECO:0000313" key="2">
    <source>
        <dbReference type="EMBL" id="KAL1511752.1"/>
    </source>
</evidence>
<keyword evidence="1" id="KW-0812">Transmembrane</keyword>
<feature type="transmembrane region" description="Helical" evidence="1">
    <location>
        <begin position="20"/>
        <end position="44"/>
    </location>
</feature>
<comment type="caution">
    <text evidence="2">The sequence shown here is derived from an EMBL/GenBank/DDBJ whole genome shotgun (WGS) entry which is preliminary data.</text>
</comment>
<sequence>MTPTTSPGRQLQFQDDDLNVIFFVFLSLLLFFALVFCVCLWCGYKMFTGKIKVLEEALKDELDQGLPDSEVLRIDAGKLGMCRIPAKNYDIEGQRWKKPMLASALWRKAVKKLRLAGSQAGFLVKGSLVVPANKTLDECGIKPGDLVYLVLDTEWSNAKPYAKISVQLRFEAPSTPLCLSWSDKNVEVREGVSIKPDGWILDGTDVQPVSTATDAPQTGILYKTSDSAARFAARKCSKPVTFRLCARIEKRGYAASPQELLSAWGPPSDETMSFMGLLESQVRTEAEEMNEKVLSKLSSETYDDELQSYVTKLVTHKEAVKALCGAPWKEWSAPGTCQVCNTAVDRKEKGLHCANGGHRICWACMVKNIDWLTVVRKDPERLKKTCQDCGAADGDPNGFVAPDALPLVLNDSSPQHTHSRVHPA</sequence>
<gene>
    <name evidence="2" type="ORF">AB1Y20_005040</name>
</gene>
<evidence type="ECO:0000256" key="1">
    <source>
        <dbReference type="SAM" id="Phobius"/>
    </source>
</evidence>
<proteinExistence type="predicted"/>
<organism evidence="2 3">
    <name type="scientific">Prymnesium parvum</name>
    <name type="common">Toxic golden alga</name>
    <dbReference type="NCBI Taxonomy" id="97485"/>
    <lineage>
        <taxon>Eukaryota</taxon>
        <taxon>Haptista</taxon>
        <taxon>Haptophyta</taxon>
        <taxon>Prymnesiophyceae</taxon>
        <taxon>Prymnesiales</taxon>
        <taxon>Prymnesiaceae</taxon>
        <taxon>Prymnesium</taxon>
    </lineage>
</organism>
<dbReference type="EMBL" id="JBGBPQ010000013">
    <property type="protein sequence ID" value="KAL1511752.1"/>
    <property type="molecule type" value="Genomic_DNA"/>
</dbReference>
<keyword evidence="1" id="KW-0472">Membrane</keyword>